<protein>
    <recommendedName>
        <fullName evidence="6">Amino acid transporter transmembrane domain-containing protein</fullName>
    </recommendedName>
</protein>
<dbReference type="VEuPathDB" id="FungiDB:PYU1_G005162"/>
<evidence type="ECO:0000256" key="3">
    <source>
        <dbReference type="ARBA" id="ARBA00022989"/>
    </source>
</evidence>
<keyword evidence="8" id="KW-1185">Reference proteome</keyword>
<dbReference type="OMA" id="TMEDANT"/>
<reference evidence="8" key="1">
    <citation type="journal article" date="2010" name="Genome Biol.">
        <title>Genome sequence of the necrotrophic plant pathogen Pythium ultimum reveals original pathogenicity mechanisms and effector repertoire.</title>
        <authorList>
            <person name="Levesque C.A."/>
            <person name="Brouwer H."/>
            <person name="Cano L."/>
            <person name="Hamilton J.P."/>
            <person name="Holt C."/>
            <person name="Huitema E."/>
            <person name="Raffaele S."/>
            <person name="Robideau G.P."/>
            <person name="Thines M."/>
            <person name="Win J."/>
            <person name="Zerillo M.M."/>
            <person name="Beakes G.W."/>
            <person name="Boore J.L."/>
            <person name="Busam D."/>
            <person name="Dumas B."/>
            <person name="Ferriera S."/>
            <person name="Fuerstenberg S.I."/>
            <person name="Gachon C.M."/>
            <person name="Gaulin E."/>
            <person name="Govers F."/>
            <person name="Grenville-Briggs L."/>
            <person name="Horner N."/>
            <person name="Hostetler J."/>
            <person name="Jiang R.H."/>
            <person name="Johnson J."/>
            <person name="Krajaejun T."/>
            <person name="Lin H."/>
            <person name="Meijer H.J."/>
            <person name="Moore B."/>
            <person name="Morris P."/>
            <person name="Phuntmart V."/>
            <person name="Puiu D."/>
            <person name="Shetty J."/>
            <person name="Stajich J.E."/>
            <person name="Tripathy S."/>
            <person name="Wawra S."/>
            <person name="van West P."/>
            <person name="Whitty B.R."/>
            <person name="Coutinho P.M."/>
            <person name="Henrissat B."/>
            <person name="Martin F."/>
            <person name="Thomas P.D."/>
            <person name="Tyler B.M."/>
            <person name="De Vries R.P."/>
            <person name="Kamoun S."/>
            <person name="Yandell M."/>
            <person name="Tisserat N."/>
            <person name="Buell C.R."/>
        </authorList>
    </citation>
    <scope>NUCLEOTIDE SEQUENCE</scope>
    <source>
        <strain evidence="8">DAOM:BR144</strain>
    </source>
</reference>
<feature type="domain" description="Amino acid transporter transmembrane" evidence="6">
    <location>
        <begin position="7"/>
        <end position="368"/>
    </location>
</feature>
<feature type="transmembrane region" description="Helical" evidence="5">
    <location>
        <begin position="320"/>
        <end position="339"/>
    </location>
</feature>
<feature type="transmembrane region" description="Helical" evidence="5">
    <location>
        <begin position="414"/>
        <end position="433"/>
    </location>
</feature>
<name>K3WJN1_GLOUD</name>
<organism evidence="7 8">
    <name type="scientific">Globisporangium ultimum (strain ATCC 200006 / CBS 805.95 / DAOM BR144)</name>
    <name type="common">Pythium ultimum</name>
    <dbReference type="NCBI Taxonomy" id="431595"/>
    <lineage>
        <taxon>Eukaryota</taxon>
        <taxon>Sar</taxon>
        <taxon>Stramenopiles</taxon>
        <taxon>Oomycota</taxon>
        <taxon>Peronosporomycetes</taxon>
        <taxon>Pythiales</taxon>
        <taxon>Pythiaceae</taxon>
        <taxon>Globisporangium</taxon>
    </lineage>
</organism>
<dbReference type="Proteomes" id="UP000019132">
    <property type="component" value="Unassembled WGS sequence"/>
</dbReference>
<dbReference type="AlphaFoldDB" id="K3WJN1"/>
<keyword evidence="2 5" id="KW-0812">Transmembrane</keyword>
<feature type="transmembrane region" description="Helical" evidence="5">
    <location>
        <begin position="87"/>
        <end position="109"/>
    </location>
</feature>
<dbReference type="PANTHER" id="PTHR22950">
    <property type="entry name" value="AMINO ACID TRANSPORTER"/>
    <property type="match status" value="1"/>
</dbReference>
<reference evidence="8" key="2">
    <citation type="submission" date="2010-04" db="EMBL/GenBank/DDBJ databases">
        <authorList>
            <person name="Buell R."/>
            <person name="Hamilton J."/>
            <person name="Hostetler J."/>
        </authorList>
    </citation>
    <scope>NUCLEOTIDE SEQUENCE [LARGE SCALE GENOMIC DNA]</scope>
    <source>
        <strain evidence="8">DAOM:BR144</strain>
    </source>
</reference>
<accession>K3WJN1</accession>
<evidence type="ECO:0000313" key="8">
    <source>
        <dbReference type="Proteomes" id="UP000019132"/>
    </source>
</evidence>
<evidence type="ECO:0000259" key="6">
    <source>
        <dbReference type="Pfam" id="PF01490"/>
    </source>
</evidence>
<feature type="transmembrane region" description="Helical" evidence="5">
    <location>
        <begin position="653"/>
        <end position="672"/>
    </location>
</feature>
<feature type="transmembrane region" description="Helical" evidence="5">
    <location>
        <begin position="351"/>
        <end position="370"/>
    </location>
</feature>
<feature type="transmembrane region" description="Helical" evidence="5">
    <location>
        <begin position="501"/>
        <end position="526"/>
    </location>
</feature>
<feature type="transmembrane region" description="Helical" evidence="5">
    <location>
        <begin position="60"/>
        <end position="80"/>
    </location>
</feature>
<dbReference type="EMBL" id="GL376564">
    <property type="status" value="NOT_ANNOTATED_CDS"/>
    <property type="molecule type" value="Genomic_DNA"/>
</dbReference>
<dbReference type="InterPro" id="IPR013057">
    <property type="entry name" value="AA_transpt_TM"/>
</dbReference>
<feature type="transmembrane region" description="Helical" evidence="5">
    <location>
        <begin position="445"/>
        <end position="468"/>
    </location>
</feature>
<proteinExistence type="predicted"/>
<dbReference type="eggNOG" id="KOG1303">
    <property type="taxonomic scope" value="Eukaryota"/>
</dbReference>
<feature type="transmembrane region" description="Helical" evidence="5">
    <location>
        <begin position="158"/>
        <end position="181"/>
    </location>
</feature>
<keyword evidence="3 5" id="KW-1133">Transmembrane helix</keyword>
<dbReference type="HOGENOM" id="CLU_388085_0_0_1"/>
<reference evidence="7" key="3">
    <citation type="submission" date="2015-02" db="UniProtKB">
        <authorList>
            <consortium name="EnsemblProtists"/>
        </authorList>
    </citation>
    <scope>IDENTIFICATION</scope>
    <source>
        <strain evidence="7">DAOM BR144</strain>
    </source>
</reference>
<comment type="subcellular location">
    <subcellularLocation>
        <location evidence="1">Membrane</location>
        <topology evidence="1">Multi-pass membrane protein</topology>
    </subcellularLocation>
</comment>
<feature type="transmembrane region" description="Helical" evidence="5">
    <location>
        <begin position="129"/>
        <end position="146"/>
    </location>
</feature>
<feature type="transmembrane region" description="Helical" evidence="5">
    <location>
        <begin position="622"/>
        <end position="641"/>
    </location>
</feature>
<dbReference type="PANTHER" id="PTHR22950:SF349">
    <property type="entry name" value="AMINO ACID TRANSPORTER TRANSMEMBRANE DOMAIN-CONTAINING PROTEIN"/>
    <property type="match status" value="1"/>
</dbReference>
<feature type="transmembrane region" description="Helical" evidence="5">
    <location>
        <begin position="34"/>
        <end position="54"/>
    </location>
</feature>
<dbReference type="InParanoid" id="K3WJN1"/>
<sequence length="712" mass="77157">MLAAPNRVKTFGDLGEWCMGKTGRYLVVTSQMGVCLLVPCAFLVLGGTLLQSLFPDTFESSTWIILMAVAVMPVCLTPTLKEGAGAAFAGCVGTLIADVIGVAVLLHGMSGHPSVPTPDISFKQVATTFGNLSLAYGATIVIPALQRQHSDPTRMPRIVGVTLTFISVLFLALAGSGYSAVGCQISGNLLFTIFPDPVTGLSKLGFTSNKGMVVLAYLCMQLHITIAFAVIVSPAFYIAERLVLGMHQKRDDDLQARSYESINTPAESKSRTSKNSVVSIADIEKESLDEEIEAAEYTGAFAWMISSVFLRDHFLDLNDFIGASCMTMSCIILPITFYLKKLWTNIPAYEKIAAIVVIIVCLVFGCYVTYTSGKNIIDPDDSDPKILFPFCHADEQRTIYYNTTVINGVLDPDATFGNLSLAYGAGIVIPALQRQHSDPSRMPRIVFVTITFISCLFLILAGSGYSAVGCQISGNLLFTIYPSATTGLTKLGFSSDKGMVVLAYLFMQLHITIAFAVIVSPAFYILERLVLGMHKKKPEDIEANNYNAVDTPADGIKERSSKGSVVSMADIEKESLDDKEEAAKYRGGSVVVKYILVRISCVVVLVILSVLLKGRSLDLTDFIGASAITVSCIIFLITFYFKKLWNKTLMYEKVAGILVVAICLALGCYVTYLTSKNLFTPGTADPNAPNFPFCSAEHQFDVYYNKAASISA</sequence>
<evidence type="ECO:0000256" key="2">
    <source>
        <dbReference type="ARBA" id="ARBA00022692"/>
    </source>
</evidence>
<dbReference type="GO" id="GO:0005774">
    <property type="term" value="C:vacuolar membrane"/>
    <property type="evidence" value="ECO:0007669"/>
    <property type="project" value="TreeGrafter"/>
</dbReference>
<feature type="domain" description="Amino acid transporter transmembrane" evidence="6">
    <location>
        <begin position="415"/>
        <end position="670"/>
    </location>
</feature>
<keyword evidence="4 5" id="KW-0472">Membrane</keyword>
<evidence type="ECO:0000256" key="5">
    <source>
        <dbReference type="SAM" id="Phobius"/>
    </source>
</evidence>
<evidence type="ECO:0000313" key="7">
    <source>
        <dbReference type="EnsemblProtists" id="PYU1_T005173"/>
    </source>
</evidence>
<feature type="transmembrane region" description="Helical" evidence="5">
    <location>
        <begin position="214"/>
        <end position="239"/>
    </location>
</feature>
<dbReference type="STRING" id="431595.K3WJN1"/>
<dbReference type="GO" id="GO:0015179">
    <property type="term" value="F:L-amino acid transmembrane transporter activity"/>
    <property type="evidence" value="ECO:0007669"/>
    <property type="project" value="TreeGrafter"/>
</dbReference>
<dbReference type="Pfam" id="PF01490">
    <property type="entry name" value="Aa_trans"/>
    <property type="match status" value="2"/>
</dbReference>
<evidence type="ECO:0000256" key="4">
    <source>
        <dbReference type="ARBA" id="ARBA00023136"/>
    </source>
</evidence>
<evidence type="ECO:0000256" key="1">
    <source>
        <dbReference type="ARBA" id="ARBA00004141"/>
    </source>
</evidence>
<feature type="transmembrane region" description="Helical" evidence="5">
    <location>
        <begin position="591"/>
        <end position="610"/>
    </location>
</feature>
<dbReference type="EnsemblProtists" id="PYU1_T005173">
    <property type="protein sequence ID" value="PYU1_T005173"/>
    <property type="gene ID" value="PYU1_G005162"/>
</dbReference>